<evidence type="ECO:0000256" key="1">
    <source>
        <dbReference type="SAM" id="Phobius"/>
    </source>
</evidence>
<keyword evidence="1" id="KW-0812">Transmembrane</keyword>
<dbReference type="AlphaFoldDB" id="A0A975K9V1"/>
<feature type="transmembrane region" description="Helical" evidence="1">
    <location>
        <begin position="20"/>
        <end position="41"/>
    </location>
</feature>
<dbReference type="KEGG" id="spph:KFK14_04425"/>
<keyword evidence="1" id="KW-1133">Transmembrane helix</keyword>
<dbReference type="EMBL" id="CP073910">
    <property type="protein sequence ID" value="QUT06693.1"/>
    <property type="molecule type" value="Genomic_DNA"/>
</dbReference>
<keyword evidence="3" id="KW-1185">Reference proteome</keyword>
<dbReference type="Proteomes" id="UP000681425">
    <property type="component" value="Chromosome"/>
</dbReference>
<reference evidence="2" key="1">
    <citation type="submission" date="2021-04" db="EMBL/GenBank/DDBJ databases">
        <title>Isolation of p-tert-butylphenol degrading bacteria Sphingobium phenoxybenzoativorans Tas13 from active sludge.</title>
        <authorList>
            <person name="Li Y."/>
        </authorList>
    </citation>
    <scope>NUCLEOTIDE SEQUENCE</scope>
    <source>
        <strain evidence="2">Tas13</strain>
    </source>
</reference>
<accession>A0A975K9V1</accession>
<organism evidence="2 3">
    <name type="scientific">Sphingobium phenoxybenzoativorans</name>
    <dbReference type="NCBI Taxonomy" id="1592790"/>
    <lineage>
        <taxon>Bacteria</taxon>
        <taxon>Pseudomonadati</taxon>
        <taxon>Pseudomonadota</taxon>
        <taxon>Alphaproteobacteria</taxon>
        <taxon>Sphingomonadales</taxon>
        <taxon>Sphingomonadaceae</taxon>
        <taxon>Sphingobium</taxon>
    </lineage>
</organism>
<feature type="transmembrane region" description="Helical" evidence="1">
    <location>
        <begin position="48"/>
        <end position="68"/>
    </location>
</feature>
<dbReference type="RefSeq" id="WP_212610008.1">
    <property type="nucleotide sequence ID" value="NZ_CP073910.1"/>
</dbReference>
<gene>
    <name evidence="2" type="ORF">KFK14_04425</name>
</gene>
<feature type="transmembrane region" description="Helical" evidence="1">
    <location>
        <begin position="74"/>
        <end position="94"/>
    </location>
</feature>
<protein>
    <submittedName>
        <fullName evidence="2">DUF3649 domain-containing protein</fullName>
    </submittedName>
</protein>
<sequence length="98" mass="10014">MKNLSPYALRYRLSVASRVVAAALGGYALAAAISMALARALPMSRAEAVTTATILGVLAMPAAVIWVFAARAAWLAWAGVIAVTMCAAAVAWLLGVPA</sequence>
<evidence type="ECO:0000313" key="3">
    <source>
        <dbReference type="Proteomes" id="UP000681425"/>
    </source>
</evidence>
<evidence type="ECO:0000313" key="2">
    <source>
        <dbReference type="EMBL" id="QUT06693.1"/>
    </source>
</evidence>
<keyword evidence="1" id="KW-0472">Membrane</keyword>
<proteinExistence type="predicted"/>
<name>A0A975K9V1_9SPHN</name>